<name>G7YNH5_CLOSI</name>
<sequence>MTISSPSIKRQAPPIPPDSDEMSVDCERFKTNRNGDLRIQLNGLNHASANGNRSQSPTATLSSETTVYFGPNSKFAFNSRRACNVVSSEEVSTNISRIQLQDIGFINAWPPFQSKKIPVSLNLPVVCRRVVELFCRLDQIADLLGPEGNPELQEMAQYRYTFCWLPLAAEYKLTSGAPLDVYWVWIAHMLDPVVYRQDCQRMFGSLVEHRLLSSKKEKQITDKARAMWQVHHPKEPFDFDPKRTGYAKIRDKSQCNGRPVQYGKKISDGVASVMKCHPHFFYQVSLPHYQEIDFLEKAERRYKMFLHLKKVQHHIQQGFTSVPNENNTNSQPKSLHCTSSKFHERSPTLQYLPFDIELCWRAHILHPRIYARNTSCLIGQLLPHTCSVYQNCMLSYLAESKHRVTSNSTENPDKLMVPGLEELWSACFPEEPLARPGSTDRGMSSRNQLTCLTTSDIYKMATKSAQVTINQVTAQLNPGLEKFSIRIQHSGQRFGEPDTSASGMFGAEHCVARLNSPGRVWSATGPRKPIAKLSMTSGVHDELTIELIDKRGWLCPSNSLLSRTQLSFTTLLERFPGTEPLDIEFGEEINLEAGLTDLSRITHKSPRSKHRSSAIHSNSGNTTLSAVEKSATNAATKSFVRLLVNITPPTRHAVRLKVQLGHVMIVRVPPLRNQLGDGGVAIWGFTRSSPSLEPCCVNQVPDDLTTNCNMPNAPQEDLNFVPETPLFKEAKKDNWKSDDETRSLLLIHK</sequence>
<evidence type="ECO:0000256" key="1">
    <source>
        <dbReference type="SAM" id="MobiDB-lite"/>
    </source>
</evidence>
<organism evidence="2 3">
    <name type="scientific">Clonorchis sinensis</name>
    <name type="common">Chinese liver fluke</name>
    <dbReference type="NCBI Taxonomy" id="79923"/>
    <lineage>
        <taxon>Eukaryota</taxon>
        <taxon>Metazoa</taxon>
        <taxon>Spiralia</taxon>
        <taxon>Lophotrochozoa</taxon>
        <taxon>Platyhelminthes</taxon>
        <taxon>Trematoda</taxon>
        <taxon>Digenea</taxon>
        <taxon>Opisthorchiida</taxon>
        <taxon>Opisthorchiata</taxon>
        <taxon>Opisthorchiidae</taxon>
        <taxon>Clonorchis</taxon>
    </lineage>
</organism>
<evidence type="ECO:0000313" key="2">
    <source>
        <dbReference type="EMBL" id="GAA54506.1"/>
    </source>
</evidence>
<reference key="2">
    <citation type="submission" date="2011-10" db="EMBL/GenBank/DDBJ databases">
        <title>The genome and transcriptome sequence of Clonorchis sinensis provide insights into the carcinogenic liver fluke.</title>
        <authorList>
            <person name="Wang X."/>
            <person name="Huang Y."/>
            <person name="Chen W."/>
            <person name="Liu H."/>
            <person name="Guo L."/>
            <person name="Chen Y."/>
            <person name="Luo F."/>
            <person name="Zhou W."/>
            <person name="Sun J."/>
            <person name="Mao Q."/>
            <person name="Liang P."/>
            <person name="Zhou C."/>
            <person name="Tian Y."/>
            <person name="Men J."/>
            <person name="Lv X."/>
            <person name="Huang L."/>
            <person name="Zhou J."/>
            <person name="Hu Y."/>
            <person name="Li R."/>
            <person name="Zhang F."/>
            <person name="Lei H."/>
            <person name="Li X."/>
            <person name="Hu X."/>
            <person name="Liang C."/>
            <person name="Xu J."/>
            <person name="Wu Z."/>
            <person name="Yu X."/>
        </authorList>
    </citation>
    <scope>NUCLEOTIDE SEQUENCE</scope>
    <source>
        <strain>Henan</strain>
    </source>
</reference>
<dbReference type="InterPro" id="IPR009836">
    <property type="entry name" value="GRDP-like"/>
</dbReference>
<dbReference type="PANTHER" id="PTHR34365:SF7">
    <property type="entry name" value="GLYCINE-RICH DOMAIN-CONTAINING PROTEIN 1"/>
    <property type="match status" value="1"/>
</dbReference>
<evidence type="ECO:0000313" key="3">
    <source>
        <dbReference type="Proteomes" id="UP000008909"/>
    </source>
</evidence>
<feature type="region of interest" description="Disordered" evidence="1">
    <location>
        <begin position="1"/>
        <end position="23"/>
    </location>
</feature>
<gene>
    <name evidence="2" type="ORF">CLF_103536</name>
</gene>
<dbReference type="EMBL" id="DF143898">
    <property type="protein sequence ID" value="GAA54506.1"/>
    <property type="molecule type" value="Genomic_DNA"/>
</dbReference>
<protein>
    <submittedName>
        <fullName evidence="2">Uncharacterized protein</fullName>
    </submittedName>
</protein>
<keyword evidence="3" id="KW-1185">Reference proteome</keyword>
<dbReference type="AlphaFoldDB" id="G7YNH5"/>
<accession>G7YNH5</accession>
<dbReference type="Proteomes" id="UP000008909">
    <property type="component" value="Unassembled WGS sequence"/>
</dbReference>
<dbReference type="Pfam" id="PF07173">
    <property type="entry name" value="GRDP-like"/>
    <property type="match status" value="1"/>
</dbReference>
<proteinExistence type="predicted"/>
<reference evidence="2" key="1">
    <citation type="journal article" date="2011" name="Genome Biol.">
        <title>The draft genome of the carcinogenic human liver fluke Clonorchis sinensis.</title>
        <authorList>
            <person name="Wang X."/>
            <person name="Chen W."/>
            <person name="Huang Y."/>
            <person name="Sun J."/>
            <person name="Men J."/>
            <person name="Liu H."/>
            <person name="Luo F."/>
            <person name="Guo L."/>
            <person name="Lv X."/>
            <person name="Deng C."/>
            <person name="Zhou C."/>
            <person name="Fan Y."/>
            <person name="Li X."/>
            <person name="Huang L."/>
            <person name="Hu Y."/>
            <person name="Liang C."/>
            <person name="Hu X."/>
            <person name="Xu J."/>
            <person name="Yu X."/>
        </authorList>
    </citation>
    <scope>NUCLEOTIDE SEQUENCE [LARGE SCALE GENOMIC DNA]</scope>
    <source>
        <strain evidence="2">Henan</strain>
    </source>
</reference>
<dbReference type="PANTHER" id="PTHR34365">
    <property type="entry name" value="ENOLASE (DUF1399)"/>
    <property type="match status" value="1"/>
</dbReference>